<sequence length="223" mass="24236">MTDAPAKTMKDDPEDRHETRGRPVVMGVEERRKRVLDALDAIFARAGMAGLTMAAIAAEAGMSKRTLYTLFPDRAALFRAHLDRVRAAFVHPLGESDLGLPLAGRLRRLLEPDPRLPVSGLPRAVLRQAIAEADREPALARDCIERCFHADRALIRAELDRAVARAEATIPDTAAAAAMLQSMIQMPVLDLLLDPGFRPCPDAVRTRFELGLATFLGGIGAAV</sequence>
<dbReference type="InterPro" id="IPR050109">
    <property type="entry name" value="HTH-type_TetR-like_transc_reg"/>
</dbReference>
<evidence type="ECO:0000313" key="8">
    <source>
        <dbReference type="Proteomes" id="UP000248916"/>
    </source>
</evidence>
<proteinExistence type="predicted"/>
<feature type="domain" description="HTH tetR-type" evidence="6">
    <location>
        <begin position="29"/>
        <end position="89"/>
    </location>
</feature>
<dbReference type="PROSITE" id="PS50977">
    <property type="entry name" value="HTH_TETR_2"/>
    <property type="match status" value="1"/>
</dbReference>
<dbReference type="InterPro" id="IPR039536">
    <property type="entry name" value="TetR_C_Proteobacteria"/>
</dbReference>
<protein>
    <submittedName>
        <fullName evidence="7">TetR family transcriptional regulator</fullName>
    </submittedName>
</protein>
<dbReference type="InterPro" id="IPR036271">
    <property type="entry name" value="Tet_transcr_reg_TetR-rel_C_sf"/>
</dbReference>
<gene>
    <name evidence="7" type="ORF">LX81_02908</name>
</gene>
<dbReference type="EMBL" id="QKZL01000014">
    <property type="protein sequence ID" value="PZX14325.1"/>
    <property type="molecule type" value="Genomic_DNA"/>
</dbReference>
<dbReference type="Pfam" id="PF00440">
    <property type="entry name" value="TetR_N"/>
    <property type="match status" value="1"/>
</dbReference>
<dbReference type="GO" id="GO:0000976">
    <property type="term" value="F:transcription cis-regulatory region binding"/>
    <property type="evidence" value="ECO:0007669"/>
    <property type="project" value="TreeGrafter"/>
</dbReference>
<keyword evidence="3" id="KW-0804">Transcription</keyword>
<evidence type="ECO:0000256" key="4">
    <source>
        <dbReference type="PROSITE-ProRule" id="PRU00335"/>
    </source>
</evidence>
<organism evidence="7 8">
    <name type="scientific">Palleronia aestuarii</name>
    <dbReference type="NCBI Taxonomy" id="568105"/>
    <lineage>
        <taxon>Bacteria</taxon>
        <taxon>Pseudomonadati</taxon>
        <taxon>Pseudomonadota</taxon>
        <taxon>Alphaproteobacteria</taxon>
        <taxon>Rhodobacterales</taxon>
        <taxon>Roseobacteraceae</taxon>
        <taxon>Palleronia</taxon>
    </lineage>
</organism>
<evidence type="ECO:0000256" key="1">
    <source>
        <dbReference type="ARBA" id="ARBA00023015"/>
    </source>
</evidence>
<keyword evidence="1" id="KW-0805">Transcription regulation</keyword>
<reference evidence="7 8" key="1">
    <citation type="submission" date="2018-06" db="EMBL/GenBank/DDBJ databases">
        <title>Genomic Encyclopedia of Archaeal and Bacterial Type Strains, Phase II (KMG-II): from individual species to whole genera.</title>
        <authorList>
            <person name="Goeker M."/>
        </authorList>
    </citation>
    <scope>NUCLEOTIDE SEQUENCE [LARGE SCALE GENOMIC DNA]</scope>
    <source>
        <strain evidence="7 8">DSM 22009</strain>
    </source>
</reference>
<dbReference type="PRINTS" id="PR00455">
    <property type="entry name" value="HTHTETR"/>
</dbReference>
<dbReference type="SUPFAM" id="SSF46689">
    <property type="entry name" value="Homeodomain-like"/>
    <property type="match status" value="1"/>
</dbReference>
<dbReference type="PANTHER" id="PTHR30055">
    <property type="entry name" value="HTH-TYPE TRANSCRIPTIONAL REGULATOR RUTR"/>
    <property type="match status" value="1"/>
</dbReference>
<keyword evidence="2 4" id="KW-0238">DNA-binding</keyword>
<accession>A0A2W7N1P5</accession>
<evidence type="ECO:0000256" key="3">
    <source>
        <dbReference type="ARBA" id="ARBA00023163"/>
    </source>
</evidence>
<feature type="region of interest" description="Disordered" evidence="5">
    <location>
        <begin position="1"/>
        <end position="21"/>
    </location>
</feature>
<keyword evidence="8" id="KW-1185">Reference proteome</keyword>
<dbReference type="Proteomes" id="UP000248916">
    <property type="component" value="Unassembled WGS sequence"/>
</dbReference>
<evidence type="ECO:0000259" key="6">
    <source>
        <dbReference type="PROSITE" id="PS50977"/>
    </source>
</evidence>
<dbReference type="InterPro" id="IPR001647">
    <property type="entry name" value="HTH_TetR"/>
</dbReference>
<evidence type="ECO:0000256" key="5">
    <source>
        <dbReference type="SAM" id="MobiDB-lite"/>
    </source>
</evidence>
<dbReference type="OrthoDB" id="9816431at2"/>
<dbReference type="PANTHER" id="PTHR30055:SF234">
    <property type="entry name" value="HTH-TYPE TRANSCRIPTIONAL REGULATOR BETI"/>
    <property type="match status" value="1"/>
</dbReference>
<dbReference type="SUPFAM" id="SSF48498">
    <property type="entry name" value="Tetracyclin repressor-like, C-terminal domain"/>
    <property type="match status" value="1"/>
</dbReference>
<dbReference type="RefSeq" id="WP_111538009.1">
    <property type="nucleotide sequence ID" value="NZ_QKZL01000014.1"/>
</dbReference>
<name>A0A2W7N1P5_9RHOB</name>
<feature type="DNA-binding region" description="H-T-H motif" evidence="4">
    <location>
        <begin position="52"/>
        <end position="71"/>
    </location>
</feature>
<dbReference type="Pfam" id="PF14246">
    <property type="entry name" value="TetR_C_7"/>
    <property type="match status" value="1"/>
</dbReference>
<feature type="compositionally biased region" description="Basic and acidic residues" evidence="5">
    <location>
        <begin position="8"/>
        <end position="21"/>
    </location>
</feature>
<dbReference type="InterPro" id="IPR009057">
    <property type="entry name" value="Homeodomain-like_sf"/>
</dbReference>
<dbReference type="AlphaFoldDB" id="A0A2W7N1P5"/>
<comment type="caution">
    <text evidence="7">The sequence shown here is derived from an EMBL/GenBank/DDBJ whole genome shotgun (WGS) entry which is preliminary data.</text>
</comment>
<evidence type="ECO:0000313" key="7">
    <source>
        <dbReference type="EMBL" id="PZX14325.1"/>
    </source>
</evidence>
<evidence type="ECO:0000256" key="2">
    <source>
        <dbReference type="ARBA" id="ARBA00023125"/>
    </source>
</evidence>
<dbReference type="Gene3D" id="1.10.357.10">
    <property type="entry name" value="Tetracycline Repressor, domain 2"/>
    <property type="match status" value="1"/>
</dbReference>
<dbReference type="GO" id="GO:0003700">
    <property type="term" value="F:DNA-binding transcription factor activity"/>
    <property type="evidence" value="ECO:0007669"/>
    <property type="project" value="TreeGrafter"/>
</dbReference>